<gene>
    <name evidence="3" type="ORF">SAMN04487941_0333</name>
</gene>
<dbReference type="RefSeq" id="WP_068839318.1">
    <property type="nucleotide sequence ID" value="NZ_BMXC01000001.1"/>
</dbReference>
<dbReference type="STRING" id="388950.GCA_001611675_03468"/>
<feature type="active site" description="Proton acceptor" evidence="1">
    <location>
        <position position="21"/>
    </location>
</feature>
<keyword evidence="4" id="KW-1185">Reference proteome</keyword>
<feature type="binding site" evidence="2">
    <location>
        <position position="260"/>
    </location>
    <ligand>
        <name>substrate</name>
    </ligand>
</feature>
<dbReference type="GO" id="GO:0016787">
    <property type="term" value="F:hydrolase activity"/>
    <property type="evidence" value="ECO:0007669"/>
    <property type="project" value="UniProtKB-KW"/>
</dbReference>
<dbReference type="Gene3D" id="3.40.50.2000">
    <property type="entry name" value="Glycogen Phosphorylase B"/>
    <property type="match status" value="1"/>
</dbReference>
<keyword evidence="3" id="KW-0378">Hydrolase</keyword>
<dbReference type="InterPro" id="IPR020023">
    <property type="entry name" value="PseG"/>
</dbReference>
<dbReference type="Proteomes" id="UP000182491">
    <property type="component" value="Unassembled WGS sequence"/>
</dbReference>
<dbReference type="Gene3D" id="3.40.50.11190">
    <property type="match status" value="1"/>
</dbReference>
<feature type="binding site" evidence="2">
    <location>
        <position position="155"/>
    </location>
    <ligand>
        <name>substrate</name>
    </ligand>
</feature>
<dbReference type="OrthoDB" id="6290225at2"/>
<protein>
    <submittedName>
        <fullName evidence="3">UDP-2,4-diacetamido-2,4,6-trideoxy-beta-L-altropyranose hydrolase</fullName>
    </submittedName>
</protein>
<evidence type="ECO:0000313" key="3">
    <source>
        <dbReference type="EMBL" id="SFU37542.1"/>
    </source>
</evidence>
<evidence type="ECO:0000313" key="4">
    <source>
        <dbReference type="Proteomes" id="UP000182491"/>
    </source>
</evidence>
<evidence type="ECO:0000256" key="1">
    <source>
        <dbReference type="PIRSR" id="PIRSR620023-1"/>
    </source>
</evidence>
<name>A0A1I7FMV9_9BACT</name>
<sequence length="339" mass="37715">MHKQKRIIFRADGNSRIGLGHVMRSLALAAILRKDFECIFAIQAPAIELQALIRSVCHGLINLPLCPPTEERYPHELNAYISPEEIVVLDGYTFNTTYQKSIKTKGATIVSIDDIHAYHFVADVVISHVVGLKREQFSVEKYTNFYLGAEYALLRSEFLTAASQAVEPATDSKAVFICLGGADPENHTLQVLRQCAGKAPDLKYFVVVGAANRNKHSITAFASSAALDIHLLENLNAGQMLHYMQQAATAITSASTVGYEYLCTHGILYLLQTADNQAEVYTYLLEQRIALPFTKFGENIATEEKADLIRNGSMLFDGQQAQRLLNIFKNLAHHENLRD</sequence>
<evidence type="ECO:0000256" key="2">
    <source>
        <dbReference type="PIRSR" id="PIRSR620023-2"/>
    </source>
</evidence>
<organism evidence="3 4">
    <name type="scientific">Pontibacter akesuensis</name>
    <dbReference type="NCBI Taxonomy" id="388950"/>
    <lineage>
        <taxon>Bacteria</taxon>
        <taxon>Pseudomonadati</taxon>
        <taxon>Bacteroidota</taxon>
        <taxon>Cytophagia</taxon>
        <taxon>Cytophagales</taxon>
        <taxon>Hymenobacteraceae</taxon>
        <taxon>Pontibacter</taxon>
    </lineage>
</organism>
<accession>A0A1I7FMV9</accession>
<dbReference type="NCBIfam" id="TIGR03590">
    <property type="entry name" value="PseG"/>
    <property type="match status" value="1"/>
</dbReference>
<proteinExistence type="predicted"/>
<dbReference type="AlphaFoldDB" id="A0A1I7FMV9"/>
<dbReference type="EMBL" id="FPCA01000001">
    <property type="protein sequence ID" value="SFU37542.1"/>
    <property type="molecule type" value="Genomic_DNA"/>
</dbReference>
<reference evidence="4" key="1">
    <citation type="submission" date="2016-10" db="EMBL/GenBank/DDBJ databases">
        <authorList>
            <person name="Varghese N."/>
        </authorList>
    </citation>
    <scope>NUCLEOTIDE SEQUENCE [LARGE SCALE GENOMIC DNA]</scope>
    <source>
        <strain evidence="4">DSM 18820</strain>
    </source>
</reference>